<organism evidence="1">
    <name type="scientific">Anguilla anguilla</name>
    <name type="common">European freshwater eel</name>
    <name type="synonym">Muraena anguilla</name>
    <dbReference type="NCBI Taxonomy" id="7936"/>
    <lineage>
        <taxon>Eukaryota</taxon>
        <taxon>Metazoa</taxon>
        <taxon>Chordata</taxon>
        <taxon>Craniata</taxon>
        <taxon>Vertebrata</taxon>
        <taxon>Euteleostomi</taxon>
        <taxon>Actinopterygii</taxon>
        <taxon>Neopterygii</taxon>
        <taxon>Teleostei</taxon>
        <taxon>Anguilliformes</taxon>
        <taxon>Anguillidae</taxon>
        <taxon>Anguilla</taxon>
    </lineage>
</organism>
<name>A0A0E9W2J6_ANGAN</name>
<reference evidence="1" key="2">
    <citation type="journal article" date="2015" name="Fish Shellfish Immunol.">
        <title>Early steps in the European eel (Anguilla anguilla)-Vibrio vulnificus interaction in the gills: Role of the RtxA13 toxin.</title>
        <authorList>
            <person name="Callol A."/>
            <person name="Pajuelo D."/>
            <person name="Ebbesson L."/>
            <person name="Teles M."/>
            <person name="MacKenzie S."/>
            <person name="Amaro C."/>
        </authorList>
    </citation>
    <scope>NUCLEOTIDE SEQUENCE</scope>
</reference>
<evidence type="ECO:0000313" key="1">
    <source>
        <dbReference type="EMBL" id="JAH84531.1"/>
    </source>
</evidence>
<sequence length="42" mass="5091">MSFDFKNVNNYPVIFKTPVYLISQHRVFYCSLYVLHVSLLYM</sequence>
<protein>
    <submittedName>
        <fullName evidence="1">Uncharacterized protein</fullName>
    </submittedName>
</protein>
<accession>A0A0E9W2J6</accession>
<proteinExistence type="predicted"/>
<reference evidence="1" key="1">
    <citation type="submission" date="2014-11" db="EMBL/GenBank/DDBJ databases">
        <authorList>
            <person name="Amaro Gonzalez C."/>
        </authorList>
    </citation>
    <scope>NUCLEOTIDE SEQUENCE</scope>
</reference>
<dbReference type="EMBL" id="GBXM01024046">
    <property type="protein sequence ID" value="JAH84531.1"/>
    <property type="molecule type" value="Transcribed_RNA"/>
</dbReference>
<dbReference type="AlphaFoldDB" id="A0A0E9W2J6"/>